<comment type="caution">
    <text evidence="1">The sequence shown here is derived from an EMBL/GenBank/DDBJ whole genome shotgun (WGS) entry which is preliminary data.</text>
</comment>
<gene>
    <name evidence="1" type="ORF">ENV17_02360</name>
</gene>
<dbReference type="AlphaFoldDB" id="A0A7C4B8Z5"/>
<evidence type="ECO:0000313" key="1">
    <source>
        <dbReference type="EMBL" id="HGI43215.1"/>
    </source>
</evidence>
<dbReference type="EMBL" id="DTFI01000071">
    <property type="protein sequence ID" value="HGI43215.1"/>
    <property type="molecule type" value="Genomic_DNA"/>
</dbReference>
<dbReference type="InterPro" id="IPR036504">
    <property type="entry name" value="CGI121/TPRKB_sf"/>
</dbReference>
<name>A0A7C4B8Z5_THEPE</name>
<accession>A0A7C4B8Z5</accession>
<sequence>MIELQVRGVRGHLFTVCLEAQSELHPKEVARELNEVLEQGEWVSVVSRCDMLPPENVLVSTAMYALRAYASGSMISRGVEIELLLYLLGERNVNKVLSLLASSPSKLLGLVCLTTRDPMGLTRKLESFAASRGFKLRKYEEGGWVDFFAEYLGVSAVSRDLLYERVVGALRARAALLCLTAQ</sequence>
<proteinExistence type="predicted"/>
<dbReference type="Gene3D" id="3.30.2380.10">
    <property type="entry name" value="CGI121/TPRKB"/>
    <property type="match status" value="1"/>
</dbReference>
<reference evidence="1" key="1">
    <citation type="journal article" date="2020" name="mSystems">
        <title>Genome- and Community-Level Interaction Insights into Carbon Utilization and Element Cycling Functions of Hydrothermarchaeota in Hydrothermal Sediment.</title>
        <authorList>
            <person name="Zhou Z."/>
            <person name="Liu Y."/>
            <person name="Xu W."/>
            <person name="Pan J."/>
            <person name="Luo Z.H."/>
            <person name="Li M."/>
        </authorList>
    </citation>
    <scope>NUCLEOTIDE SEQUENCE [LARGE SCALE GENOMIC DNA]</scope>
    <source>
        <strain evidence="1">SpSt-735</strain>
    </source>
</reference>
<protein>
    <submittedName>
        <fullName evidence="1">Uncharacterized protein</fullName>
    </submittedName>
</protein>
<organism evidence="1">
    <name type="scientific">Thermofilum pendens</name>
    <dbReference type="NCBI Taxonomy" id="2269"/>
    <lineage>
        <taxon>Archaea</taxon>
        <taxon>Thermoproteota</taxon>
        <taxon>Thermoprotei</taxon>
        <taxon>Thermofilales</taxon>
        <taxon>Thermofilaceae</taxon>
        <taxon>Thermofilum</taxon>
    </lineage>
</organism>
<dbReference type="SUPFAM" id="SSF143870">
    <property type="entry name" value="PF0523-like"/>
    <property type="match status" value="1"/>
</dbReference>